<organism evidence="1 2">
    <name type="scientific">Paenibacillus tianjinensis</name>
    <dbReference type="NCBI Taxonomy" id="2810347"/>
    <lineage>
        <taxon>Bacteria</taxon>
        <taxon>Bacillati</taxon>
        <taxon>Bacillota</taxon>
        <taxon>Bacilli</taxon>
        <taxon>Bacillales</taxon>
        <taxon>Paenibacillaceae</taxon>
        <taxon>Paenibacillus</taxon>
    </lineage>
</organism>
<reference evidence="1 2" key="1">
    <citation type="submission" date="2021-02" db="EMBL/GenBank/DDBJ databases">
        <title>Paenibacillus tianjinensis sp. nov.</title>
        <authorList>
            <person name="Liu H."/>
        </authorList>
    </citation>
    <scope>NUCLEOTIDE SEQUENCE [LARGE SCALE GENOMIC DNA]</scope>
    <source>
        <strain evidence="1 2">TB2019</strain>
    </source>
</reference>
<dbReference type="Proteomes" id="UP000663452">
    <property type="component" value="Chromosome"/>
</dbReference>
<sequence>MATSSITQNIVIRDKKGSQQLISALENADGKRSKKVSYSKAHSEIRGDKIKEIFKPR</sequence>
<evidence type="ECO:0000313" key="1">
    <source>
        <dbReference type="EMBL" id="QSF42637.1"/>
    </source>
</evidence>
<dbReference type="EMBL" id="CP070969">
    <property type="protein sequence ID" value="QSF42637.1"/>
    <property type="molecule type" value="Genomic_DNA"/>
</dbReference>
<dbReference type="RefSeq" id="WP_206100326.1">
    <property type="nucleotide sequence ID" value="NZ_CP070969.1"/>
</dbReference>
<gene>
    <name evidence="1" type="ORF">JRJ22_15065</name>
</gene>
<name>A0ABX7L4N2_9BACL</name>
<protein>
    <submittedName>
        <fullName evidence="1">Uncharacterized protein</fullName>
    </submittedName>
</protein>
<keyword evidence="2" id="KW-1185">Reference proteome</keyword>
<accession>A0ABX7L4N2</accession>
<evidence type="ECO:0000313" key="2">
    <source>
        <dbReference type="Proteomes" id="UP000663452"/>
    </source>
</evidence>
<proteinExistence type="predicted"/>